<dbReference type="InterPro" id="IPR020449">
    <property type="entry name" value="Tscrpt_reg_AraC-type_HTH"/>
</dbReference>
<dbReference type="PRINTS" id="PR00032">
    <property type="entry name" value="HTHARAC"/>
</dbReference>
<keyword evidence="2" id="KW-0238">DNA-binding</keyword>
<dbReference type="InterPro" id="IPR009057">
    <property type="entry name" value="Homeodomain-like_sf"/>
</dbReference>
<dbReference type="InterPro" id="IPR046335">
    <property type="entry name" value="LacI/GalR-like_sensor"/>
</dbReference>
<dbReference type="PANTHER" id="PTHR30146:SF24">
    <property type="entry name" value="XYLOSE OPERON REGULATORY PROTEIN"/>
    <property type="match status" value="1"/>
</dbReference>
<dbReference type="EMBL" id="CP010904">
    <property type="protein sequence ID" value="AKJ64337.1"/>
    <property type="molecule type" value="Genomic_DNA"/>
</dbReference>
<dbReference type="Gene3D" id="1.10.10.60">
    <property type="entry name" value="Homeodomain-like"/>
    <property type="match status" value="1"/>
</dbReference>
<organism evidence="5 6">
    <name type="scientific">Kiritimatiella glycovorans</name>
    <dbReference type="NCBI Taxonomy" id="1307763"/>
    <lineage>
        <taxon>Bacteria</taxon>
        <taxon>Pseudomonadati</taxon>
        <taxon>Kiritimatiellota</taxon>
        <taxon>Kiritimatiellia</taxon>
        <taxon>Kiritimatiellales</taxon>
        <taxon>Kiritimatiellaceae</taxon>
        <taxon>Kiritimatiella</taxon>
    </lineage>
</organism>
<gene>
    <name evidence="5" type="ORF">L21SP4_01085</name>
</gene>
<dbReference type="GO" id="GO:0003700">
    <property type="term" value="F:DNA-binding transcription factor activity"/>
    <property type="evidence" value="ECO:0007669"/>
    <property type="project" value="InterPro"/>
</dbReference>
<dbReference type="SMART" id="SM00342">
    <property type="entry name" value="HTH_ARAC"/>
    <property type="match status" value="1"/>
</dbReference>
<dbReference type="STRING" id="1307763.L21SP4_01085"/>
<reference evidence="5 6" key="2">
    <citation type="journal article" date="2016" name="ISME J.">
        <title>Characterization of the first cultured representative of Verrucomicrobia subdivision 5 indicates the proposal of a novel phylum.</title>
        <authorList>
            <person name="Spring S."/>
            <person name="Bunk B."/>
            <person name="Sproer C."/>
            <person name="Schumann P."/>
            <person name="Rohde M."/>
            <person name="Tindall B.J."/>
            <person name="Klenk H.P."/>
        </authorList>
    </citation>
    <scope>NUCLEOTIDE SEQUENCE [LARGE SCALE GENOMIC DNA]</scope>
    <source>
        <strain evidence="5 6">L21-Fru-AB</strain>
    </source>
</reference>
<dbReference type="OrthoDB" id="8766450at2"/>
<dbReference type="InterPro" id="IPR018060">
    <property type="entry name" value="HTH_AraC"/>
</dbReference>
<proteinExistence type="predicted"/>
<keyword evidence="6" id="KW-1185">Reference proteome</keyword>
<reference evidence="6" key="1">
    <citation type="submission" date="2015-02" db="EMBL/GenBank/DDBJ databases">
        <title>Description and complete genome sequence of the first cultured representative of the subdivision 5 of the Verrucomicrobia phylum.</title>
        <authorList>
            <person name="Spring S."/>
            <person name="Bunk B."/>
            <person name="Sproer C."/>
            <person name="Klenk H.-P."/>
        </authorList>
    </citation>
    <scope>NUCLEOTIDE SEQUENCE [LARGE SCALE GENOMIC DNA]</scope>
    <source>
        <strain evidence="6">L21-Fru-AB</strain>
    </source>
</reference>
<accession>A0A0G3EG30</accession>
<dbReference type="PROSITE" id="PS01124">
    <property type="entry name" value="HTH_ARAC_FAMILY_2"/>
    <property type="match status" value="1"/>
</dbReference>
<evidence type="ECO:0000313" key="6">
    <source>
        <dbReference type="Proteomes" id="UP000035268"/>
    </source>
</evidence>
<dbReference type="AlphaFoldDB" id="A0A0G3EG30"/>
<dbReference type="PROSITE" id="PS00041">
    <property type="entry name" value="HTH_ARAC_FAMILY_1"/>
    <property type="match status" value="1"/>
</dbReference>
<evidence type="ECO:0000256" key="3">
    <source>
        <dbReference type="ARBA" id="ARBA00023163"/>
    </source>
</evidence>
<feature type="domain" description="HTH araC/xylS-type" evidence="4">
    <location>
        <begin position="281"/>
        <end position="379"/>
    </location>
</feature>
<dbReference type="SUPFAM" id="SSF53822">
    <property type="entry name" value="Periplasmic binding protein-like I"/>
    <property type="match status" value="1"/>
</dbReference>
<evidence type="ECO:0000256" key="2">
    <source>
        <dbReference type="ARBA" id="ARBA00023125"/>
    </source>
</evidence>
<dbReference type="RefSeq" id="WP_074041392.1">
    <property type="nucleotide sequence ID" value="NZ_CP010904.1"/>
</dbReference>
<protein>
    <submittedName>
        <fullName evidence="5">AraC family transcriptional regulator</fullName>
    </submittedName>
</protein>
<dbReference type="Pfam" id="PF13377">
    <property type="entry name" value="Peripla_BP_3"/>
    <property type="match status" value="1"/>
</dbReference>
<dbReference type="KEGG" id="vbl:L21SP4_01085"/>
<dbReference type="Gene3D" id="3.40.50.2300">
    <property type="match status" value="2"/>
</dbReference>
<evidence type="ECO:0000256" key="1">
    <source>
        <dbReference type="ARBA" id="ARBA00023015"/>
    </source>
</evidence>
<dbReference type="Pfam" id="PF12833">
    <property type="entry name" value="HTH_18"/>
    <property type="match status" value="1"/>
</dbReference>
<keyword evidence="1" id="KW-0805">Transcription regulation</keyword>
<dbReference type="PANTHER" id="PTHR30146">
    <property type="entry name" value="LACI-RELATED TRANSCRIPTIONAL REPRESSOR"/>
    <property type="match status" value="1"/>
</dbReference>
<sequence length="385" mass="43441">MSHLSCTQNIAVVINPEQPVVVRLFEGFFNYIQNTRKDWRLIPCNSRHHSAPKDLGNTFDGAIALPPYTCFLERQQFPTVLIRDQTCNITSEVSCVEINQSKVISIGVEHLSHLGLKRIHFLSDIYVDGMEWLLLREKMFGTACKSIGAEYSIFRAKSGQTNSVDRLIGWLKTLAYPCGVLAANDSKAMDILEAASILGISIPDKMAVVGIDNHPIIARYSTPTLTSISLNYARIGYVAAELLDGLITSRDTTPHTLRFSDMHLYERESSNAILIQDPLLQRAVDYISQHFNKPDCLEGMYKTLGASSVTINRRFKQELSCTAVKHLALVRIRKSAYMLKNSTNTIKEIAFATGFNTQQYFTHVFRRYTGKSPKEWRYDNNGISM</sequence>
<evidence type="ECO:0000313" key="5">
    <source>
        <dbReference type="EMBL" id="AKJ64337.1"/>
    </source>
</evidence>
<dbReference type="Proteomes" id="UP000035268">
    <property type="component" value="Chromosome"/>
</dbReference>
<name>A0A0G3EG30_9BACT</name>
<dbReference type="GO" id="GO:0000976">
    <property type="term" value="F:transcription cis-regulatory region binding"/>
    <property type="evidence" value="ECO:0007669"/>
    <property type="project" value="TreeGrafter"/>
</dbReference>
<dbReference type="InterPro" id="IPR018062">
    <property type="entry name" value="HTH_AraC-typ_CS"/>
</dbReference>
<evidence type="ECO:0000259" key="4">
    <source>
        <dbReference type="PROSITE" id="PS01124"/>
    </source>
</evidence>
<dbReference type="SUPFAM" id="SSF46689">
    <property type="entry name" value="Homeodomain-like"/>
    <property type="match status" value="1"/>
</dbReference>
<keyword evidence="3" id="KW-0804">Transcription</keyword>
<dbReference type="InterPro" id="IPR028082">
    <property type="entry name" value="Peripla_BP_I"/>
</dbReference>